<comment type="caution">
    <text evidence="1">The sequence shown here is derived from an EMBL/GenBank/DDBJ whole genome shotgun (WGS) entry which is preliminary data.</text>
</comment>
<reference evidence="1 2" key="1">
    <citation type="journal article" date="2015" name="Nature">
        <title>rRNA introns, odd ribosomes, and small enigmatic genomes across a large radiation of phyla.</title>
        <authorList>
            <person name="Brown C.T."/>
            <person name="Hug L.A."/>
            <person name="Thomas B.C."/>
            <person name="Sharon I."/>
            <person name="Castelle C.J."/>
            <person name="Singh A."/>
            <person name="Wilkins M.J."/>
            <person name="Williams K.H."/>
            <person name="Banfield J.F."/>
        </authorList>
    </citation>
    <scope>NUCLEOTIDE SEQUENCE [LARGE SCALE GENOMIC DNA]</scope>
</reference>
<organism evidence="1 2">
    <name type="scientific">Candidatus Collierbacteria bacterium GW2011_GWC2_44_18</name>
    <dbReference type="NCBI Taxonomy" id="1618392"/>
    <lineage>
        <taxon>Bacteria</taxon>
        <taxon>Candidatus Collieribacteriota</taxon>
    </lineage>
</organism>
<proteinExistence type="predicted"/>
<protein>
    <submittedName>
        <fullName evidence="1">Uncharacterized protein</fullName>
    </submittedName>
</protein>
<dbReference type="Proteomes" id="UP000034172">
    <property type="component" value="Unassembled WGS sequence"/>
</dbReference>
<gene>
    <name evidence="1" type="ORF">UW41_C0002G0026</name>
</gene>
<dbReference type="EMBL" id="LCIE01000002">
    <property type="protein sequence ID" value="KKT49750.1"/>
    <property type="molecule type" value="Genomic_DNA"/>
</dbReference>
<dbReference type="AlphaFoldDB" id="A0A0G1HS35"/>
<dbReference type="STRING" id="1618392.UW41_C0002G0026"/>
<name>A0A0G1HS35_9BACT</name>
<evidence type="ECO:0000313" key="1">
    <source>
        <dbReference type="EMBL" id="KKT49750.1"/>
    </source>
</evidence>
<accession>A0A0G1HS35</accession>
<evidence type="ECO:0000313" key="2">
    <source>
        <dbReference type="Proteomes" id="UP000034172"/>
    </source>
</evidence>
<sequence length="46" mass="5535">MLGYIYGFRLVGRNDRNRAFGWARKKRQIILIYGVGFSDRREENQN</sequence>